<dbReference type="EMBL" id="FOCM01000003">
    <property type="protein sequence ID" value="SEN22477.1"/>
    <property type="molecule type" value="Genomic_DNA"/>
</dbReference>
<organism evidence="6 7">
    <name type="scientific">Palleronia pelagia</name>
    <dbReference type="NCBI Taxonomy" id="387096"/>
    <lineage>
        <taxon>Bacteria</taxon>
        <taxon>Pseudomonadati</taxon>
        <taxon>Pseudomonadota</taxon>
        <taxon>Alphaproteobacteria</taxon>
        <taxon>Rhodobacterales</taxon>
        <taxon>Roseobacteraceae</taxon>
        <taxon>Palleronia</taxon>
    </lineage>
</organism>
<keyword evidence="2 5" id="KW-0812">Transmembrane</keyword>
<evidence type="ECO:0000256" key="5">
    <source>
        <dbReference type="HAMAP-Rule" id="MF_01361"/>
    </source>
</evidence>
<comment type="similarity">
    <text evidence="5">Belongs to the UPF0391 family.</text>
</comment>
<evidence type="ECO:0000313" key="7">
    <source>
        <dbReference type="Proteomes" id="UP000199372"/>
    </source>
</evidence>
<name>A0A1H8EU85_9RHOB</name>
<evidence type="ECO:0000256" key="1">
    <source>
        <dbReference type="ARBA" id="ARBA00022475"/>
    </source>
</evidence>
<evidence type="ECO:0000313" key="6">
    <source>
        <dbReference type="EMBL" id="SEN22477.1"/>
    </source>
</evidence>
<feature type="transmembrane region" description="Helical" evidence="5">
    <location>
        <begin position="29"/>
        <end position="48"/>
    </location>
</feature>
<dbReference type="HAMAP" id="MF_01361">
    <property type="entry name" value="UPF0391"/>
    <property type="match status" value="1"/>
</dbReference>
<keyword evidence="3 5" id="KW-1133">Transmembrane helix</keyword>
<proteinExistence type="inferred from homology"/>
<keyword evidence="4 5" id="KW-0472">Membrane</keyword>
<sequence length="54" mass="5641">MLYLALIFFMAALATGLLGFGGLASAVAGLAQIAFFVCLLTSLILFAMKVANDR</sequence>
<dbReference type="InterPro" id="IPR009760">
    <property type="entry name" value="DUF1328"/>
</dbReference>
<reference evidence="7" key="1">
    <citation type="submission" date="2016-10" db="EMBL/GenBank/DDBJ databases">
        <authorList>
            <person name="Varghese N."/>
            <person name="Submissions S."/>
        </authorList>
    </citation>
    <scope>NUCLEOTIDE SEQUENCE [LARGE SCALE GENOMIC DNA]</scope>
    <source>
        <strain evidence="7">DSM 26893</strain>
    </source>
</reference>
<keyword evidence="1 5" id="KW-1003">Cell membrane</keyword>
<evidence type="ECO:0000256" key="3">
    <source>
        <dbReference type="ARBA" id="ARBA00022989"/>
    </source>
</evidence>
<dbReference type="Proteomes" id="UP000199372">
    <property type="component" value="Unassembled WGS sequence"/>
</dbReference>
<dbReference type="PIRSF" id="PIRSF036466">
    <property type="entry name" value="UCP036466"/>
    <property type="match status" value="1"/>
</dbReference>
<keyword evidence="7" id="KW-1185">Reference proteome</keyword>
<evidence type="ECO:0000256" key="4">
    <source>
        <dbReference type="ARBA" id="ARBA00023136"/>
    </source>
</evidence>
<gene>
    <name evidence="6" type="ORF">SAMN04488011_10384</name>
</gene>
<protein>
    <recommendedName>
        <fullName evidence="5">UPF0391 membrane protein SAMN04488011_10384</fullName>
    </recommendedName>
</protein>
<dbReference type="RefSeq" id="WP_091844922.1">
    <property type="nucleotide sequence ID" value="NZ_FOCM01000003.1"/>
</dbReference>
<accession>A0A1H8EU85</accession>
<comment type="subcellular location">
    <subcellularLocation>
        <location evidence="5">Cell membrane</location>
        <topology evidence="5">Single-pass membrane protein</topology>
    </subcellularLocation>
</comment>
<dbReference type="GO" id="GO:0005886">
    <property type="term" value="C:plasma membrane"/>
    <property type="evidence" value="ECO:0007669"/>
    <property type="project" value="UniProtKB-SubCell"/>
</dbReference>
<dbReference type="AlphaFoldDB" id="A0A1H8EU85"/>
<evidence type="ECO:0000256" key="2">
    <source>
        <dbReference type="ARBA" id="ARBA00022692"/>
    </source>
</evidence>